<dbReference type="PRINTS" id="PR01038">
    <property type="entry name" value="TRNASYNTHARG"/>
</dbReference>
<dbReference type="InterPro" id="IPR005148">
    <property type="entry name" value="Arg-tRNA-synth_N"/>
</dbReference>
<dbReference type="PATRIC" id="fig|1620.3.peg.200"/>
<evidence type="ECO:0000256" key="9">
    <source>
        <dbReference type="RuleBase" id="RU363038"/>
    </source>
</evidence>
<dbReference type="OrthoDB" id="9805987at2"/>
<keyword evidence="4 8" id="KW-0067">ATP-binding</keyword>
<reference evidence="12 13" key="1">
    <citation type="journal article" date="2015" name="Genome Announc.">
        <title>Expanding the biotechnology potential of lactobacilli through comparative genomics of 213 strains and associated genera.</title>
        <authorList>
            <person name="Sun Z."/>
            <person name="Harris H.M."/>
            <person name="McCann A."/>
            <person name="Guo C."/>
            <person name="Argimon S."/>
            <person name="Zhang W."/>
            <person name="Yang X."/>
            <person name="Jeffery I.B."/>
            <person name="Cooney J.C."/>
            <person name="Kagawa T.F."/>
            <person name="Liu W."/>
            <person name="Song Y."/>
            <person name="Salvetti E."/>
            <person name="Wrobel A."/>
            <person name="Rasinkangas P."/>
            <person name="Parkhill J."/>
            <person name="Rea M.C."/>
            <person name="O'Sullivan O."/>
            <person name="Ritari J."/>
            <person name="Douillard F.P."/>
            <person name="Paul Ross R."/>
            <person name="Yang R."/>
            <person name="Briner A.E."/>
            <person name="Felis G.E."/>
            <person name="de Vos W.M."/>
            <person name="Barrangou R."/>
            <person name="Klaenhammer T.R."/>
            <person name="Caufield P.W."/>
            <person name="Cui Y."/>
            <person name="Zhang H."/>
            <person name="O'Toole P.W."/>
        </authorList>
    </citation>
    <scope>NUCLEOTIDE SEQUENCE [LARGE SCALE GENOMIC DNA]</scope>
    <source>
        <strain evidence="12 13">DSM 20014</strain>
    </source>
</reference>
<dbReference type="SUPFAM" id="SSF55190">
    <property type="entry name" value="Arginyl-tRNA synthetase (ArgRS), N-terminal 'additional' domain"/>
    <property type="match status" value="1"/>
</dbReference>
<dbReference type="CDD" id="cd00671">
    <property type="entry name" value="ArgRS_core"/>
    <property type="match status" value="1"/>
</dbReference>
<dbReference type="SUPFAM" id="SSF47323">
    <property type="entry name" value="Anticodon-binding domain of a subclass of class I aminoacyl-tRNA synthetases"/>
    <property type="match status" value="1"/>
</dbReference>
<dbReference type="Pfam" id="PF03485">
    <property type="entry name" value="Arg_tRNA_synt_N"/>
    <property type="match status" value="1"/>
</dbReference>
<dbReference type="HAMAP" id="MF_00123">
    <property type="entry name" value="Arg_tRNA_synth"/>
    <property type="match status" value="1"/>
</dbReference>
<dbReference type="InterPro" id="IPR008909">
    <property type="entry name" value="DALR_anticod-bd"/>
</dbReference>
<name>A0A0R2JH86_9LACO</name>
<dbReference type="InterPro" id="IPR001278">
    <property type="entry name" value="Arg-tRNA-ligase"/>
</dbReference>
<dbReference type="Gene3D" id="3.40.50.620">
    <property type="entry name" value="HUPs"/>
    <property type="match status" value="1"/>
</dbReference>
<dbReference type="Proteomes" id="UP000051673">
    <property type="component" value="Unassembled WGS sequence"/>
</dbReference>
<comment type="caution">
    <text evidence="12">The sequence shown here is derived from an EMBL/GenBank/DDBJ whole genome shotgun (WGS) entry which is preliminary data.</text>
</comment>
<keyword evidence="2 8" id="KW-0436">Ligase</keyword>
<dbReference type="EMBL" id="JQCD01000024">
    <property type="protein sequence ID" value="KRN76691.1"/>
    <property type="molecule type" value="Genomic_DNA"/>
</dbReference>
<dbReference type="NCBIfam" id="TIGR00456">
    <property type="entry name" value="argS"/>
    <property type="match status" value="1"/>
</dbReference>
<protein>
    <recommendedName>
        <fullName evidence="8">Arginine--tRNA ligase</fullName>
        <ecNumber evidence="8">6.1.1.19</ecNumber>
    </recommendedName>
    <alternativeName>
        <fullName evidence="8">Arginyl-tRNA synthetase</fullName>
        <shortName evidence="8">ArgRS</shortName>
    </alternativeName>
</protein>
<dbReference type="SUPFAM" id="SSF52374">
    <property type="entry name" value="Nucleotidylyl transferase"/>
    <property type="match status" value="1"/>
</dbReference>
<evidence type="ECO:0000256" key="7">
    <source>
        <dbReference type="ARBA" id="ARBA00049339"/>
    </source>
</evidence>
<evidence type="ECO:0000256" key="2">
    <source>
        <dbReference type="ARBA" id="ARBA00022598"/>
    </source>
</evidence>
<dbReference type="SMART" id="SM01016">
    <property type="entry name" value="Arg_tRNA_synt_N"/>
    <property type="match status" value="1"/>
</dbReference>
<evidence type="ECO:0000256" key="5">
    <source>
        <dbReference type="ARBA" id="ARBA00022917"/>
    </source>
</evidence>
<dbReference type="Pfam" id="PF00750">
    <property type="entry name" value="tRNA-synt_1d"/>
    <property type="match status" value="1"/>
</dbReference>
<accession>A0A0R2JH86</accession>
<keyword evidence="3 8" id="KW-0547">Nucleotide-binding</keyword>
<feature type="domain" description="Arginyl tRNA synthetase N-terminal" evidence="11">
    <location>
        <begin position="1"/>
        <end position="83"/>
    </location>
</feature>
<evidence type="ECO:0000313" key="12">
    <source>
        <dbReference type="EMBL" id="KRN76691.1"/>
    </source>
</evidence>
<comment type="catalytic activity">
    <reaction evidence="7 8">
        <text>tRNA(Arg) + L-arginine + ATP = L-arginyl-tRNA(Arg) + AMP + diphosphate</text>
        <dbReference type="Rhea" id="RHEA:20301"/>
        <dbReference type="Rhea" id="RHEA-COMP:9658"/>
        <dbReference type="Rhea" id="RHEA-COMP:9673"/>
        <dbReference type="ChEBI" id="CHEBI:30616"/>
        <dbReference type="ChEBI" id="CHEBI:32682"/>
        <dbReference type="ChEBI" id="CHEBI:33019"/>
        <dbReference type="ChEBI" id="CHEBI:78442"/>
        <dbReference type="ChEBI" id="CHEBI:78513"/>
        <dbReference type="ChEBI" id="CHEBI:456215"/>
        <dbReference type="EC" id="6.1.1.19"/>
    </reaction>
</comment>
<dbReference type="EC" id="6.1.1.19" evidence="8"/>
<dbReference type="GO" id="GO:0005737">
    <property type="term" value="C:cytoplasm"/>
    <property type="evidence" value="ECO:0007669"/>
    <property type="project" value="UniProtKB-SubCell"/>
</dbReference>
<dbReference type="InterPro" id="IPR035684">
    <property type="entry name" value="ArgRS_core"/>
</dbReference>
<organism evidence="12 13">
    <name type="scientific">Weissella minor</name>
    <dbReference type="NCBI Taxonomy" id="1620"/>
    <lineage>
        <taxon>Bacteria</taxon>
        <taxon>Bacillati</taxon>
        <taxon>Bacillota</taxon>
        <taxon>Bacilli</taxon>
        <taxon>Lactobacillales</taxon>
        <taxon>Lactobacillaceae</taxon>
        <taxon>Weissella</taxon>
    </lineage>
</organism>
<keyword evidence="6 8" id="KW-0030">Aminoacyl-tRNA synthetase</keyword>
<keyword evidence="13" id="KW-1185">Reference proteome</keyword>
<evidence type="ECO:0000256" key="3">
    <source>
        <dbReference type="ARBA" id="ARBA00022741"/>
    </source>
</evidence>
<dbReference type="Gene3D" id="3.30.1360.70">
    <property type="entry name" value="Arginyl tRNA synthetase N-terminal domain"/>
    <property type="match status" value="1"/>
</dbReference>
<dbReference type="CDD" id="cd07956">
    <property type="entry name" value="Anticodon_Ia_Arg"/>
    <property type="match status" value="1"/>
</dbReference>
<feature type="domain" description="DALR anticodon binding" evidence="10">
    <location>
        <begin position="448"/>
        <end position="561"/>
    </location>
</feature>
<keyword evidence="8" id="KW-0963">Cytoplasm</keyword>
<sequence>MDYKESVVKLLDAVIPELDAATIQSKIEIPKDSGKGDFAFPAFNLAKERHQAPNQIAIEIVEQLDQNGFEKIEATGPYVNFFLDKTEAGKNFLNDILTNADYGHNTDGEAGHVTIDMSSPNIAKPMSMGHLRSTVIGNSLAEISAANGYQPVKINHLGDWGTQFGKLISAYKRWGSEAEVKADPINTLVKYYIRFHEEAKENPELDDEGRHWFKKLEDGDEEATALWKWFREESLQEFMNIYKVLDIDFDSFNGEAFYNDKMDEVVDLLEEAGILEESQGAEVVDLEDEGLNVAMIKRTDGATLYMTRDLAAAIYRKRQYNFVKSLYVVGGEQREHFQQLKAILKKMGYDWSDDIEHVAFGLITVDGKKLSTRSGRIILLKDVLDDSISLAREQIEEKNPTLANKDEVAYEVGVGAVVFHDLMNERLKNFDFNLEEVVRFEGDTGPYVQYANARAQSLLAKAGNPEIDKTALTITDDAVWEVEKLLSEFPNTIRRAWREFEPSIIAKYALNLARTFNKYYANSKILEEDAELNARLALVTSVSQVLTESLRLLGVKAPKEM</sequence>
<comment type="subcellular location">
    <subcellularLocation>
        <location evidence="8">Cytoplasm</location>
    </subcellularLocation>
</comment>
<evidence type="ECO:0000259" key="11">
    <source>
        <dbReference type="SMART" id="SM01016"/>
    </source>
</evidence>
<dbReference type="GO" id="GO:0006420">
    <property type="term" value="P:arginyl-tRNA aminoacylation"/>
    <property type="evidence" value="ECO:0007669"/>
    <property type="project" value="UniProtKB-UniRule"/>
</dbReference>
<evidence type="ECO:0000256" key="8">
    <source>
        <dbReference type="HAMAP-Rule" id="MF_00123"/>
    </source>
</evidence>
<dbReference type="SMART" id="SM00836">
    <property type="entry name" value="DALR_1"/>
    <property type="match status" value="1"/>
</dbReference>
<evidence type="ECO:0000256" key="4">
    <source>
        <dbReference type="ARBA" id="ARBA00022840"/>
    </source>
</evidence>
<comment type="subunit">
    <text evidence="8">Monomer.</text>
</comment>
<dbReference type="GO" id="GO:0005524">
    <property type="term" value="F:ATP binding"/>
    <property type="evidence" value="ECO:0007669"/>
    <property type="project" value="UniProtKB-UniRule"/>
</dbReference>
<evidence type="ECO:0000256" key="6">
    <source>
        <dbReference type="ARBA" id="ARBA00023146"/>
    </source>
</evidence>
<dbReference type="PANTHER" id="PTHR11956:SF5">
    <property type="entry name" value="ARGININE--TRNA LIGASE, CYTOPLASMIC"/>
    <property type="match status" value="1"/>
</dbReference>
<dbReference type="InterPro" id="IPR036695">
    <property type="entry name" value="Arg-tRNA-synth_N_sf"/>
</dbReference>
<evidence type="ECO:0000256" key="1">
    <source>
        <dbReference type="ARBA" id="ARBA00005594"/>
    </source>
</evidence>
<comment type="similarity">
    <text evidence="1 8 9">Belongs to the class-I aminoacyl-tRNA synthetase family.</text>
</comment>
<dbReference type="Pfam" id="PF05746">
    <property type="entry name" value="DALR_1"/>
    <property type="match status" value="1"/>
</dbReference>
<evidence type="ECO:0000313" key="13">
    <source>
        <dbReference type="Proteomes" id="UP000051673"/>
    </source>
</evidence>
<dbReference type="RefSeq" id="WP_057787293.1">
    <property type="nucleotide sequence ID" value="NZ_JQCD01000024.1"/>
</dbReference>
<proteinExistence type="inferred from homology"/>
<dbReference type="InterPro" id="IPR009080">
    <property type="entry name" value="tRNAsynth_Ia_anticodon-bd"/>
</dbReference>
<dbReference type="PANTHER" id="PTHR11956">
    <property type="entry name" value="ARGINYL-TRNA SYNTHETASE"/>
    <property type="match status" value="1"/>
</dbReference>
<dbReference type="FunFam" id="3.40.50.620:FF:000116">
    <property type="entry name" value="Arginine--tRNA ligase"/>
    <property type="match status" value="1"/>
</dbReference>
<dbReference type="GO" id="GO:0004814">
    <property type="term" value="F:arginine-tRNA ligase activity"/>
    <property type="evidence" value="ECO:0007669"/>
    <property type="project" value="UniProtKB-UniRule"/>
</dbReference>
<dbReference type="Gene3D" id="1.10.730.10">
    <property type="entry name" value="Isoleucyl-tRNA Synthetase, Domain 1"/>
    <property type="match status" value="1"/>
</dbReference>
<evidence type="ECO:0000259" key="10">
    <source>
        <dbReference type="SMART" id="SM00836"/>
    </source>
</evidence>
<dbReference type="AlphaFoldDB" id="A0A0R2JH86"/>
<feature type="short sequence motif" description="'HIGH' region" evidence="8">
    <location>
        <begin position="120"/>
        <end position="130"/>
    </location>
</feature>
<gene>
    <name evidence="8" type="primary">argS</name>
    <name evidence="12" type="ORF">IV67_GL000196</name>
</gene>
<keyword evidence="5 8" id="KW-0648">Protein biosynthesis</keyword>
<dbReference type="STRING" id="1620.IV67_GL000196"/>
<dbReference type="InterPro" id="IPR014729">
    <property type="entry name" value="Rossmann-like_a/b/a_fold"/>
</dbReference>